<keyword evidence="1" id="KW-0812">Transmembrane</keyword>
<dbReference type="Proteomes" id="UP000092528">
    <property type="component" value="Chromosome 2"/>
</dbReference>
<feature type="transmembrane region" description="Helical" evidence="1">
    <location>
        <begin position="7"/>
        <end position="25"/>
    </location>
</feature>
<dbReference type="EMBL" id="CP016415">
    <property type="protein sequence ID" value="ANU39238.1"/>
    <property type="molecule type" value="Genomic_DNA"/>
</dbReference>
<evidence type="ECO:0000256" key="1">
    <source>
        <dbReference type="SAM" id="Phobius"/>
    </source>
</evidence>
<dbReference type="Gene3D" id="3.60.10.10">
    <property type="entry name" value="Endonuclease/exonuclease/phosphatase"/>
    <property type="match status" value="1"/>
</dbReference>
<evidence type="ECO:0000313" key="3">
    <source>
        <dbReference type="EMBL" id="ANU39238.1"/>
    </source>
</evidence>
<dbReference type="InterPro" id="IPR005135">
    <property type="entry name" value="Endo/exonuclease/phosphatase"/>
</dbReference>
<dbReference type="Pfam" id="PF03372">
    <property type="entry name" value="Exo_endo_phos"/>
    <property type="match status" value="1"/>
</dbReference>
<gene>
    <name evidence="3" type="ORF">VSVS05_04202</name>
</gene>
<keyword evidence="1" id="KW-1133">Transmembrane helix</keyword>
<evidence type="ECO:0000259" key="2">
    <source>
        <dbReference type="Pfam" id="PF03372"/>
    </source>
</evidence>
<dbReference type="AlphaFoldDB" id="A0A1C7FHI3"/>
<dbReference type="PATRIC" id="fig|45658.7.peg.4182"/>
<dbReference type="STRING" id="45658.VSVS12_04344"/>
<evidence type="ECO:0000313" key="4">
    <source>
        <dbReference type="Proteomes" id="UP000092528"/>
    </source>
</evidence>
<protein>
    <recommendedName>
        <fullName evidence="2">Endonuclease/exonuclease/phosphatase domain-containing protein</fullName>
    </recommendedName>
</protein>
<accession>A0A1C7FHI3</accession>
<dbReference type="RefSeq" id="WP_065546747.1">
    <property type="nucleotide sequence ID" value="NZ_CP016415.1"/>
</dbReference>
<dbReference type="GeneID" id="96874405"/>
<reference evidence="3 4" key="1">
    <citation type="submission" date="2016-07" db="EMBL/GenBank/DDBJ databases">
        <title>Genome sequencing of Vibrio scophthalmi strain VS-05, an isolated from Paralichthys olivaceus.</title>
        <authorList>
            <person name="Han H.-J."/>
        </authorList>
    </citation>
    <scope>NUCLEOTIDE SEQUENCE [LARGE SCALE GENOMIC DNA]</scope>
    <source>
        <strain evidence="3 4">VS-05</strain>
    </source>
</reference>
<sequence length="313" mass="35440">MGLLKKIALWFGVVLPAGLWLALFLNDDIWWLENVTGYPALIFGLYASLCVLFLIFKQWSKVIICALLSLAFFMLTPVNERSIMVKCENSVSIIQYNIYYENPDTNQLINYLINHPADLVLLQEVSPKVGVVLQTLSDVYPYVYGGQEGVGYPSGQMILSRYPLVDSSVFMTPDQQHIIRTTWQAGQQQAITVFTAHPPSPRTKALWYRRNALMKTIESLNHLYPSDEVLVIGDFNLSSRSMRFTKLFLGFQTAPVASWPNWLQISSTPAASMIGIDHLWLKSASGLRRICQRESLSSPHGSDHKMIRTMIGY</sequence>
<feature type="transmembrane region" description="Helical" evidence="1">
    <location>
        <begin position="37"/>
        <end position="55"/>
    </location>
</feature>
<keyword evidence="4" id="KW-1185">Reference proteome</keyword>
<organism evidence="3 4">
    <name type="scientific">Vibrio scophthalmi</name>
    <dbReference type="NCBI Taxonomy" id="45658"/>
    <lineage>
        <taxon>Bacteria</taxon>
        <taxon>Pseudomonadati</taxon>
        <taxon>Pseudomonadota</taxon>
        <taxon>Gammaproteobacteria</taxon>
        <taxon>Vibrionales</taxon>
        <taxon>Vibrionaceae</taxon>
        <taxon>Vibrio</taxon>
    </lineage>
</organism>
<dbReference type="SUPFAM" id="SSF56219">
    <property type="entry name" value="DNase I-like"/>
    <property type="match status" value="1"/>
</dbReference>
<name>A0A1C7FHI3_9VIBR</name>
<proteinExistence type="predicted"/>
<feature type="domain" description="Endonuclease/exonuclease/phosphatase" evidence="2">
    <location>
        <begin position="94"/>
        <end position="304"/>
    </location>
</feature>
<dbReference type="GO" id="GO:0003824">
    <property type="term" value="F:catalytic activity"/>
    <property type="evidence" value="ECO:0007669"/>
    <property type="project" value="InterPro"/>
</dbReference>
<keyword evidence="1" id="KW-0472">Membrane</keyword>
<dbReference type="InterPro" id="IPR036691">
    <property type="entry name" value="Endo/exonu/phosph_ase_sf"/>
</dbReference>
<feature type="transmembrane region" description="Helical" evidence="1">
    <location>
        <begin position="62"/>
        <end position="78"/>
    </location>
</feature>